<organism evidence="2">
    <name type="scientific">marine sediment metagenome</name>
    <dbReference type="NCBI Taxonomy" id="412755"/>
    <lineage>
        <taxon>unclassified sequences</taxon>
        <taxon>metagenomes</taxon>
        <taxon>ecological metagenomes</taxon>
    </lineage>
</organism>
<proteinExistence type="predicted"/>
<dbReference type="EMBL" id="LAZR01054642">
    <property type="protein sequence ID" value="KKK78117.1"/>
    <property type="molecule type" value="Genomic_DNA"/>
</dbReference>
<sequence>MFRKPQFSVVGSVVAVVLLEMVAVGLIQLNQPRWAINVMNGIVLIVAVLFSGIGRRMLSRWSQG</sequence>
<feature type="transmembrane region" description="Helical" evidence="1">
    <location>
        <begin position="7"/>
        <end position="28"/>
    </location>
</feature>
<gene>
    <name evidence="2" type="ORF">LCGC14_2846780</name>
</gene>
<evidence type="ECO:0000256" key="1">
    <source>
        <dbReference type="SAM" id="Phobius"/>
    </source>
</evidence>
<dbReference type="AlphaFoldDB" id="A0A0F8Y9M0"/>
<feature type="transmembrane region" description="Helical" evidence="1">
    <location>
        <begin position="34"/>
        <end position="53"/>
    </location>
</feature>
<evidence type="ECO:0000313" key="2">
    <source>
        <dbReference type="EMBL" id="KKK78117.1"/>
    </source>
</evidence>
<keyword evidence="1" id="KW-0472">Membrane</keyword>
<keyword evidence="1" id="KW-0812">Transmembrane</keyword>
<name>A0A0F8Y9M0_9ZZZZ</name>
<reference evidence="2" key="1">
    <citation type="journal article" date="2015" name="Nature">
        <title>Complex archaea that bridge the gap between prokaryotes and eukaryotes.</title>
        <authorList>
            <person name="Spang A."/>
            <person name="Saw J.H."/>
            <person name="Jorgensen S.L."/>
            <person name="Zaremba-Niedzwiedzka K."/>
            <person name="Martijn J."/>
            <person name="Lind A.E."/>
            <person name="van Eijk R."/>
            <person name="Schleper C."/>
            <person name="Guy L."/>
            <person name="Ettema T.J."/>
        </authorList>
    </citation>
    <scope>NUCLEOTIDE SEQUENCE</scope>
</reference>
<comment type="caution">
    <text evidence="2">The sequence shown here is derived from an EMBL/GenBank/DDBJ whole genome shotgun (WGS) entry which is preliminary data.</text>
</comment>
<keyword evidence="1" id="KW-1133">Transmembrane helix</keyword>
<accession>A0A0F8Y9M0</accession>
<protein>
    <submittedName>
        <fullName evidence="2">Uncharacterized protein</fullName>
    </submittedName>
</protein>